<organism evidence="1 2">
    <name type="scientific">Mycolicibacter virginiensis</name>
    <dbReference type="NCBI Taxonomy" id="1795032"/>
    <lineage>
        <taxon>Bacteria</taxon>
        <taxon>Bacillati</taxon>
        <taxon>Actinomycetota</taxon>
        <taxon>Actinomycetes</taxon>
        <taxon>Mycobacteriales</taxon>
        <taxon>Mycobacteriaceae</taxon>
        <taxon>Mycolicibacter</taxon>
    </lineage>
</organism>
<dbReference type="AlphaFoldDB" id="A0A9X7IQW7"/>
<proteinExistence type="predicted"/>
<dbReference type="EMBL" id="PUEV01000012">
    <property type="protein sequence ID" value="PQM53718.1"/>
    <property type="molecule type" value="Genomic_DNA"/>
</dbReference>
<gene>
    <name evidence="1" type="ORF">C5U48_02595</name>
</gene>
<comment type="caution">
    <text evidence="1">The sequence shown here is derived from an EMBL/GenBank/DDBJ whole genome shotgun (WGS) entry which is preliminary data.</text>
</comment>
<accession>A0A9X7IQW7</accession>
<dbReference type="Proteomes" id="UP000237911">
    <property type="component" value="Unassembled WGS sequence"/>
</dbReference>
<dbReference type="RefSeq" id="WP_105294534.1">
    <property type="nucleotide sequence ID" value="NZ_PUEV01000012.1"/>
</dbReference>
<sequence>MSDEIKINDYKRYNAAVERLDAAHAPLLEIAAETRQLAEETAAGAATATGSVAAATAAFLTALAGSMTVSADAADAAHAHLRRTTFNMRNWNGEMEEIQECGAASTSAVPSR</sequence>
<evidence type="ECO:0000313" key="2">
    <source>
        <dbReference type="Proteomes" id="UP000237911"/>
    </source>
</evidence>
<protein>
    <submittedName>
        <fullName evidence="1">Uncharacterized protein</fullName>
    </submittedName>
</protein>
<keyword evidence="2" id="KW-1185">Reference proteome</keyword>
<evidence type="ECO:0000313" key="1">
    <source>
        <dbReference type="EMBL" id="PQM53718.1"/>
    </source>
</evidence>
<name>A0A9X7IQW7_9MYCO</name>
<reference evidence="1 2" key="1">
    <citation type="submission" date="2018-02" db="EMBL/GenBank/DDBJ databases">
        <title>Draft genome sequence of Mycobacterium virginiense isolated from mud of a swine farm in Japan.</title>
        <authorList>
            <person name="Ohya K."/>
        </authorList>
    </citation>
    <scope>NUCLEOTIDE SEQUENCE [LARGE SCALE GENOMIC DNA]</scope>
    <source>
        <strain evidence="1 2">GF75</strain>
    </source>
</reference>